<evidence type="ECO:0000256" key="10">
    <source>
        <dbReference type="HAMAP-Rule" id="MF_00366"/>
    </source>
</evidence>
<comment type="function">
    <text evidence="10">Promotes RNA polymerase assembly. Latches the N- and C-terminal regions of the beta' subunit thereby facilitating its interaction with the beta and alpha subunits.</text>
</comment>
<evidence type="ECO:0000256" key="5">
    <source>
        <dbReference type="ARBA" id="ARBA00022679"/>
    </source>
</evidence>
<accession>A0ABV6KII2</accession>
<keyword evidence="7 10" id="KW-0804">Transcription</keyword>
<dbReference type="GO" id="GO:0000428">
    <property type="term" value="C:DNA-directed RNA polymerase complex"/>
    <property type="evidence" value="ECO:0007669"/>
    <property type="project" value="UniProtKB-KW"/>
</dbReference>
<dbReference type="PANTHER" id="PTHR34476:SF1">
    <property type="entry name" value="DNA-DIRECTED RNA POLYMERASE SUBUNIT OMEGA"/>
    <property type="match status" value="1"/>
</dbReference>
<dbReference type="Proteomes" id="UP001589838">
    <property type="component" value="Unassembled WGS sequence"/>
</dbReference>
<dbReference type="PANTHER" id="PTHR34476">
    <property type="entry name" value="DNA-DIRECTED RNA POLYMERASE SUBUNIT OMEGA"/>
    <property type="match status" value="1"/>
</dbReference>
<dbReference type="Gene3D" id="3.90.940.10">
    <property type="match status" value="1"/>
</dbReference>
<keyword evidence="5 10" id="KW-0808">Transferase</keyword>
<dbReference type="InterPro" id="IPR006110">
    <property type="entry name" value="Pol_omega/Rpo6/RPB6"/>
</dbReference>
<evidence type="ECO:0000256" key="1">
    <source>
        <dbReference type="ARBA" id="ARBA00006711"/>
    </source>
</evidence>
<keyword evidence="12" id="KW-1185">Reference proteome</keyword>
<evidence type="ECO:0000256" key="6">
    <source>
        <dbReference type="ARBA" id="ARBA00022695"/>
    </source>
</evidence>
<dbReference type="GO" id="GO:0003899">
    <property type="term" value="F:DNA-directed RNA polymerase activity"/>
    <property type="evidence" value="ECO:0007669"/>
    <property type="project" value="UniProtKB-EC"/>
</dbReference>
<evidence type="ECO:0000256" key="4">
    <source>
        <dbReference type="ARBA" id="ARBA00022478"/>
    </source>
</evidence>
<comment type="catalytic activity">
    <reaction evidence="9 10">
        <text>RNA(n) + a ribonucleoside 5'-triphosphate = RNA(n+1) + diphosphate</text>
        <dbReference type="Rhea" id="RHEA:21248"/>
        <dbReference type="Rhea" id="RHEA-COMP:14527"/>
        <dbReference type="Rhea" id="RHEA-COMP:17342"/>
        <dbReference type="ChEBI" id="CHEBI:33019"/>
        <dbReference type="ChEBI" id="CHEBI:61557"/>
        <dbReference type="ChEBI" id="CHEBI:140395"/>
        <dbReference type="EC" id="2.7.7.6"/>
    </reaction>
</comment>
<evidence type="ECO:0000256" key="7">
    <source>
        <dbReference type="ARBA" id="ARBA00023163"/>
    </source>
</evidence>
<keyword evidence="4 10" id="KW-0240">DNA-directed RNA polymerase</keyword>
<dbReference type="SMART" id="SM01409">
    <property type="entry name" value="RNA_pol_Rpb6"/>
    <property type="match status" value="1"/>
</dbReference>
<dbReference type="Pfam" id="PF01192">
    <property type="entry name" value="RNA_pol_Rpb6"/>
    <property type="match status" value="1"/>
</dbReference>
<proteinExistence type="inferred from homology"/>
<dbReference type="HAMAP" id="MF_00366">
    <property type="entry name" value="RNApol_bact_RpoZ"/>
    <property type="match status" value="1"/>
</dbReference>
<name>A0ABV6KII2_9BACI</name>
<reference evidence="11 12" key="1">
    <citation type="submission" date="2024-09" db="EMBL/GenBank/DDBJ databases">
        <authorList>
            <person name="Sun Q."/>
            <person name="Mori K."/>
        </authorList>
    </citation>
    <scope>NUCLEOTIDE SEQUENCE [LARGE SCALE GENOMIC DNA]</scope>
    <source>
        <strain evidence="11 12">NCAIM B.02610</strain>
    </source>
</reference>
<evidence type="ECO:0000313" key="12">
    <source>
        <dbReference type="Proteomes" id="UP001589838"/>
    </source>
</evidence>
<gene>
    <name evidence="10 11" type="primary">rpoZ</name>
    <name evidence="11" type="ORF">ACFFHM_22145</name>
</gene>
<dbReference type="NCBIfam" id="TIGR00690">
    <property type="entry name" value="rpoZ"/>
    <property type="match status" value="1"/>
</dbReference>
<dbReference type="EMBL" id="JBHLUX010000091">
    <property type="protein sequence ID" value="MFC0473119.1"/>
    <property type="molecule type" value="Genomic_DNA"/>
</dbReference>
<comment type="subunit">
    <text evidence="10">The RNAP catalytic core consists of 2 alpha, 1 beta, 1 beta' and 1 omega subunit. When a sigma factor is associated with the core the holoenzyme is formed, which can initiate transcription.</text>
</comment>
<keyword evidence="6 10" id="KW-0548">Nucleotidyltransferase</keyword>
<sequence>MLYPSIDSLLTKLDSKYTLVTVSAKRAREIKEDLSRGPMVHRPVSYKPVGVALEEIIDDHLHFKRITPLDDEE</sequence>
<dbReference type="EC" id="2.7.7.6" evidence="2 10"/>
<evidence type="ECO:0000256" key="3">
    <source>
        <dbReference type="ARBA" id="ARBA00013725"/>
    </source>
</evidence>
<dbReference type="SUPFAM" id="SSF63562">
    <property type="entry name" value="RPB6/omega subunit-like"/>
    <property type="match status" value="1"/>
</dbReference>
<comment type="caution">
    <text evidence="11">The sequence shown here is derived from an EMBL/GenBank/DDBJ whole genome shotgun (WGS) entry which is preliminary data.</text>
</comment>
<dbReference type="InterPro" id="IPR036161">
    <property type="entry name" value="RPB6/omega-like_sf"/>
</dbReference>
<evidence type="ECO:0000256" key="8">
    <source>
        <dbReference type="ARBA" id="ARBA00029924"/>
    </source>
</evidence>
<evidence type="ECO:0000313" key="11">
    <source>
        <dbReference type="EMBL" id="MFC0473119.1"/>
    </source>
</evidence>
<comment type="similarity">
    <text evidence="1 10">Belongs to the RNA polymerase subunit omega family.</text>
</comment>
<evidence type="ECO:0000256" key="2">
    <source>
        <dbReference type="ARBA" id="ARBA00012418"/>
    </source>
</evidence>
<protein>
    <recommendedName>
        <fullName evidence="3 10">DNA-directed RNA polymerase subunit omega</fullName>
        <shortName evidence="10">RNAP omega subunit</shortName>
        <ecNumber evidence="2 10">2.7.7.6</ecNumber>
    </recommendedName>
    <alternativeName>
        <fullName evidence="10">RNA polymerase omega subunit</fullName>
    </alternativeName>
    <alternativeName>
        <fullName evidence="8 10">Transcriptase subunit omega</fullName>
    </alternativeName>
</protein>
<dbReference type="RefSeq" id="WP_335960917.1">
    <property type="nucleotide sequence ID" value="NZ_JAXBLX010000013.1"/>
</dbReference>
<organism evidence="11 12">
    <name type="scientific">Halalkalibacter kiskunsagensis</name>
    <dbReference type="NCBI Taxonomy" id="1548599"/>
    <lineage>
        <taxon>Bacteria</taxon>
        <taxon>Bacillati</taxon>
        <taxon>Bacillota</taxon>
        <taxon>Bacilli</taxon>
        <taxon>Bacillales</taxon>
        <taxon>Bacillaceae</taxon>
        <taxon>Halalkalibacter</taxon>
    </lineage>
</organism>
<dbReference type="InterPro" id="IPR003716">
    <property type="entry name" value="DNA-dir_RNA_pol_omega"/>
</dbReference>
<evidence type="ECO:0000256" key="9">
    <source>
        <dbReference type="ARBA" id="ARBA00048552"/>
    </source>
</evidence>